<organism evidence="2 3">
    <name type="scientific">Portunus trituberculatus</name>
    <name type="common">Swimming crab</name>
    <name type="synonym">Neptunus trituberculatus</name>
    <dbReference type="NCBI Taxonomy" id="210409"/>
    <lineage>
        <taxon>Eukaryota</taxon>
        <taxon>Metazoa</taxon>
        <taxon>Ecdysozoa</taxon>
        <taxon>Arthropoda</taxon>
        <taxon>Crustacea</taxon>
        <taxon>Multicrustacea</taxon>
        <taxon>Malacostraca</taxon>
        <taxon>Eumalacostraca</taxon>
        <taxon>Eucarida</taxon>
        <taxon>Decapoda</taxon>
        <taxon>Pleocyemata</taxon>
        <taxon>Brachyura</taxon>
        <taxon>Eubrachyura</taxon>
        <taxon>Portunoidea</taxon>
        <taxon>Portunidae</taxon>
        <taxon>Portuninae</taxon>
        <taxon>Portunus</taxon>
    </lineage>
</organism>
<proteinExistence type="predicted"/>
<dbReference type="Proteomes" id="UP000324222">
    <property type="component" value="Unassembled WGS sequence"/>
</dbReference>
<dbReference type="EMBL" id="VSRR010001460">
    <property type="protein sequence ID" value="MPC25423.1"/>
    <property type="molecule type" value="Genomic_DNA"/>
</dbReference>
<accession>A0A5B7DWU7</accession>
<comment type="caution">
    <text evidence="2">The sequence shown here is derived from an EMBL/GenBank/DDBJ whole genome shotgun (WGS) entry which is preliminary data.</text>
</comment>
<reference evidence="2 3" key="1">
    <citation type="submission" date="2019-05" db="EMBL/GenBank/DDBJ databases">
        <title>Another draft genome of Portunus trituberculatus and its Hox gene families provides insights of decapod evolution.</title>
        <authorList>
            <person name="Jeong J.-H."/>
            <person name="Song I."/>
            <person name="Kim S."/>
            <person name="Choi T."/>
            <person name="Kim D."/>
            <person name="Ryu S."/>
            <person name="Kim W."/>
        </authorList>
    </citation>
    <scope>NUCLEOTIDE SEQUENCE [LARGE SCALE GENOMIC DNA]</scope>
    <source>
        <tissue evidence="2">Muscle</tissue>
    </source>
</reference>
<keyword evidence="3" id="KW-1185">Reference proteome</keyword>
<gene>
    <name evidence="2" type="ORF">E2C01_018533</name>
</gene>
<evidence type="ECO:0000313" key="2">
    <source>
        <dbReference type="EMBL" id="MPC25423.1"/>
    </source>
</evidence>
<protein>
    <submittedName>
        <fullName evidence="2">Uncharacterized protein</fullName>
    </submittedName>
</protein>
<evidence type="ECO:0000256" key="1">
    <source>
        <dbReference type="SAM" id="MobiDB-lite"/>
    </source>
</evidence>
<dbReference type="AlphaFoldDB" id="A0A5B7DWU7"/>
<feature type="region of interest" description="Disordered" evidence="1">
    <location>
        <begin position="1"/>
        <end position="25"/>
    </location>
</feature>
<name>A0A5B7DWU7_PORTR</name>
<sequence>MGSDKIAGGRQVQRPHSALEGKDTHTLEDRKVVCREPRLPHRDTSRTLAVVGVRVVHGVLKVQGPQLFNHGPEEI</sequence>
<evidence type="ECO:0000313" key="3">
    <source>
        <dbReference type="Proteomes" id="UP000324222"/>
    </source>
</evidence>